<evidence type="ECO:0000256" key="1">
    <source>
        <dbReference type="SAM" id="SignalP"/>
    </source>
</evidence>
<dbReference type="PROSITE" id="PS51257">
    <property type="entry name" value="PROKAR_LIPOPROTEIN"/>
    <property type="match status" value="1"/>
</dbReference>
<dbReference type="Proteomes" id="UP001370348">
    <property type="component" value="Chromosome"/>
</dbReference>
<reference evidence="2 3" key="1">
    <citation type="submission" date="2021-12" db="EMBL/GenBank/DDBJ databases">
        <title>Discovery of the Pendulisporaceae a myxobacterial family with distinct sporulation behavior and unique specialized metabolism.</title>
        <authorList>
            <person name="Garcia R."/>
            <person name="Popoff A."/>
            <person name="Bader C.D."/>
            <person name="Loehr J."/>
            <person name="Walesch S."/>
            <person name="Walt C."/>
            <person name="Boldt J."/>
            <person name="Bunk B."/>
            <person name="Haeckl F.J.F.P.J."/>
            <person name="Gunesch A.P."/>
            <person name="Birkelbach J."/>
            <person name="Nuebel U."/>
            <person name="Pietschmann T."/>
            <person name="Bach T."/>
            <person name="Mueller R."/>
        </authorList>
    </citation>
    <scope>NUCLEOTIDE SEQUENCE [LARGE SCALE GENOMIC DNA]</scope>
    <source>
        <strain evidence="2 3">MSr11954</strain>
    </source>
</reference>
<evidence type="ECO:0000313" key="3">
    <source>
        <dbReference type="Proteomes" id="UP001370348"/>
    </source>
</evidence>
<feature type="signal peptide" evidence="1">
    <location>
        <begin position="1"/>
        <end position="19"/>
    </location>
</feature>
<dbReference type="RefSeq" id="WP_394821024.1">
    <property type="nucleotide sequence ID" value="NZ_CP089984.1"/>
</dbReference>
<gene>
    <name evidence="2" type="ORF">LZC94_26485</name>
</gene>
<name>A0ABZ2LKE6_9BACT</name>
<dbReference type="EMBL" id="CP089984">
    <property type="protein sequence ID" value="WXB11406.1"/>
    <property type="molecule type" value="Genomic_DNA"/>
</dbReference>
<evidence type="ECO:0000313" key="2">
    <source>
        <dbReference type="EMBL" id="WXB11406.1"/>
    </source>
</evidence>
<accession>A0ABZ2LKE6</accession>
<sequence>MGRLYFAFGLGVSSAMVMVACGASSETPDALTEATGEIASALPDDSDTHNGMPASVLQPLPFKKNAKLRERLSSGALGDIQAFGDADPEIAAALKTPETQTLMAYVVSCALPAGDGIVYDPHDGTPPLAWRGKHGVCSGWKGNATAACREVVSSCVLARTNALGKRVPISMRGDGVTYNVALRDKVRVDTQYRKIDPSNPDIENNGKPIPSFEACKEPYSDDGSKRGCGWHPLHVGRCIAGTKVTMSTPASHCASGAPVMLRACAGIYGCQSNEPIDPDAPYHAWLQDGDATCANKNGATVSFVCPGNGPTVSGIKTGYFSLMMASQFAKENGVPELDPSSLVDNVEGSAPVAPFHYPATEREIFTYEEAAFYGDLFSSKNSREQSRTAVLYGAMHACFSEVSNTAENQLADRLCGDPNASFQCFPNKPKPCYPPPPTGRCDTRTAGNGPSYDTCHEASGIWRQPLTVYLNDPCDLSHVSAGCLFARKPNGVR</sequence>
<keyword evidence="3" id="KW-1185">Reference proteome</keyword>
<protein>
    <recommendedName>
        <fullName evidence="4">Lipoprotein</fullName>
    </recommendedName>
</protein>
<keyword evidence="1" id="KW-0732">Signal</keyword>
<proteinExistence type="predicted"/>
<organism evidence="2 3">
    <name type="scientific">Pendulispora albinea</name>
    <dbReference type="NCBI Taxonomy" id="2741071"/>
    <lineage>
        <taxon>Bacteria</taxon>
        <taxon>Pseudomonadati</taxon>
        <taxon>Myxococcota</taxon>
        <taxon>Myxococcia</taxon>
        <taxon>Myxococcales</taxon>
        <taxon>Sorangiineae</taxon>
        <taxon>Pendulisporaceae</taxon>
        <taxon>Pendulispora</taxon>
    </lineage>
</organism>
<evidence type="ECO:0008006" key="4">
    <source>
        <dbReference type="Google" id="ProtNLM"/>
    </source>
</evidence>
<feature type="chain" id="PRO_5047000054" description="Lipoprotein" evidence="1">
    <location>
        <begin position="20"/>
        <end position="493"/>
    </location>
</feature>